<reference evidence="2" key="2">
    <citation type="journal article" date="2007" name="Science">
        <title>Draft genome sequence of the sexually transmitted pathogen Trichomonas vaginalis.</title>
        <authorList>
            <person name="Carlton J.M."/>
            <person name="Hirt R.P."/>
            <person name="Silva J.C."/>
            <person name="Delcher A.L."/>
            <person name="Schatz M."/>
            <person name="Zhao Q."/>
            <person name="Wortman J.R."/>
            <person name="Bidwell S.L."/>
            <person name="Alsmark U.C.M."/>
            <person name="Besteiro S."/>
            <person name="Sicheritz-Ponten T."/>
            <person name="Noel C.J."/>
            <person name="Dacks J.B."/>
            <person name="Foster P.G."/>
            <person name="Simillion C."/>
            <person name="Van de Peer Y."/>
            <person name="Miranda-Saavedra D."/>
            <person name="Barton G.J."/>
            <person name="Westrop G.D."/>
            <person name="Mueller S."/>
            <person name="Dessi D."/>
            <person name="Fiori P.L."/>
            <person name="Ren Q."/>
            <person name="Paulsen I."/>
            <person name="Zhang H."/>
            <person name="Bastida-Corcuera F.D."/>
            <person name="Simoes-Barbosa A."/>
            <person name="Brown M.T."/>
            <person name="Hayes R.D."/>
            <person name="Mukherjee M."/>
            <person name="Okumura C.Y."/>
            <person name="Schneider R."/>
            <person name="Smith A.J."/>
            <person name="Vanacova S."/>
            <person name="Villalvazo M."/>
            <person name="Haas B.J."/>
            <person name="Pertea M."/>
            <person name="Feldblyum T.V."/>
            <person name="Utterback T.R."/>
            <person name="Shu C.L."/>
            <person name="Osoegawa K."/>
            <person name="de Jong P.J."/>
            <person name="Hrdy I."/>
            <person name="Horvathova L."/>
            <person name="Zubacova Z."/>
            <person name="Dolezal P."/>
            <person name="Malik S.B."/>
            <person name="Logsdon J.M. Jr."/>
            <person name="Henze K."/>
            <person name="Gupta A."/>
            <person name="Wang C.C."/>
            <person name="Dunne R.L."/>
            <person name="Upcroft J.A."/>
            <person name="Upcroft P."/>
            <person name="White O."/>
            <person name="Salzberg S.L."/>
            <person name="Tang P."/>
            <person name="Chiu C.-H."/>
            <person name="Lee Y.-S."/>
            <person name="Embley T.M."/>
            <person name="Coombs G.H."/>
            <person name="Mottram J.C."/>
            <person name="Tachezy J."/>
            <person name="Fraser-Liggett C.M."/>
            <person name="Johnson P.J."/>
        </authorList>
    </citation>
    <scope>NUCLEOTIDE SEQUENCE [LARGE SCALE GENOMIC DNA]</scope>
    <source>
        <strain evidence="2">G3</strain>
    </source>
</reference>
<dbReference type="KEGG" id="tva:5468236"/>
<sequence length="91" mass="10114">MGMVFSCCKNETPEALRDDPRAALRAGGRIQVKKNDVEDPHAPLLMKSPNTPKSKENELIDKELDAYVQALSGDSDESPMDPKDWDKALED</sequence>
<proteinExistence type="predicted"/>
<feature type="region of interest" description="Disordered" evidence="1">
    <location>
        <begin position="18"/>
        <end position="56"/>
    </location>
</feature>
<dbReference type="AlphaFoldDB" id="A2DA29"/>
<dbReference type="Proteomes" id="UP000001542">
    <property type="component" value="Unassembled WGS sequence"/>
</dbReference>
<reference evidence="2" key="1">
    <citation type="submission" date="2006-10" db="EMBL/GenBank/DDBJ databases">
        <authorList>
            <person name="Amadeo P."/>
            <person name="Zhao Q."/>
            <person name="Wortman J."/>
            <person name="Fraser-Liggett C."/>
            <person name="Carlton J."/>
        </authorList>
    </citation>
    <scope>NUCLEOTIDE SEQUENCE</scope>
    <source>
        <strain evidence="2">G3</strain>
    </source>
</reference>
<dbReference type="VEuPathDB" id="TrichDB:TVAG_476060"/>
<dbReference type="InParanoid" id="A2DA29"/>
<organism evidence="2 3">
    <name type="scientific">Trichomonas vaginalis (strain ATCC PRA-98 / G3)</name>
    <dbReference type="NCBI Taxonomy" id="412133"/>
    <lineage>
        <taxon>Eukaryota</taxon>
        <taxon>Metamonada</taxon>
        <taxon>Parabasalia</taxon>
        <taxon>Trichomonadida</taxon>
        <taxon>Trichomonadidae</taxon>
        <taxon>Trichomonas</taxon>
    </lineage>
</organism>
<evidence type="ECO:0000313" key="3">
    <source>
        <dbReference type="Proteomes" id="UP000001542"/>
    </source>
</evidence>
<evidence type="ECO:0000256" key="1">
    <source>
        <dbReference type="SAM" id="MobiDB-lite"/>
    </source>
</evidence>
<dbReference type="VEuPathDB" id="TrichDB:TVAGG3_0266040"/>
<evidence type="ECO:0000313" key="2">
    <source>
        <dbReference type="EMBL" id="EAY22677.1"/>
    </source>
</evidence>
<protein>
    <submittedName>
        <fullName evidence="2">Uncharacterized protein</fullName>
    </submittedName>
</protein>
<dbReference type="EMBL" id="DS113182">
    <property type="protein sequence ID" value="EAY22677.1"/>
    <property type="molecule type" value="Genomic_DNA"/>
</dbReference>
<keyword evidence="3" id="KW-1185">Reference proteome</keyword>
<name>A2DA29_TRIV3</name>
<feature type="compositionally biased region" description="Basic and acidic residues" evidence="1">
    <location>
        <begin position="80"/>
        <end position="91"/>
    </location>
</feature>
<feature type="region of interest" description="Disordered" evidence="1">
    <location>
        <begin position="71"/>
        <end position="91"/>
    </location>
</feature>
<dbReference type="RefSeq" id="XP_001583663.1">
    <property type="nucleotide sequence ID" value="XM_001583613.1"/>
</dbReference>
<accession>A2DA29</accession>
<gene>
    <name evidence="2" type="ORF">TVAG_476060</name>
</gene>